<protein>
    <submittedName>
        <fullName evidence="1">Uncharacterized protein</fullName>
    </submittedName>
</protein>
<evidence type="ECO:0000313" key="2">
    <source>
        <dbReference type="Proteomes" id="UP000075666"/>
    </source>
</evidence>
<organism evidence="1 2">
    <name type="scientific">Heyndrickxia sporothermodurans</name>
    <dbReference type="NCBI Taxonomy" id="46224"/>
    <lineage>
        <taxon>Bacteria</taxon>
        <taxon>Bacillati</taxon>
        <taxon>Bacillota</taxon>
        <taxon>Bacilli</taxon>
        <taxon>Bacillales</taxon>
        <taxon>Bacillaceae</taxon>
        <taxon>Heyndrickxia</taxon>
    </lineage>
</organism>
<dbReference type="RefSeq" id="WP_066229935.1">
    <property type="nucleotide sequence ID" value="NZ_LQYN01000033.1"/>
</dbReference>
<dbReference type="AlphaFoldDB" id="A0A150L7N2"/>
<dbReference type="Proteomes" id="UP000075666">
    <property type="component" value="Unassembled WGS sequence"/>
</dbReference>
<sequence>MALGERHGLSGTKVYKVWKTIRLKCYGSNIDNRYKGEHLWICDEWREDPVAFVNWDAHNGYQEGLELARKDKDDGYYPENCIFVKKKETSKTHGMRWTRLYNIWSLMHSRCENPNLDYYERYGGRGISVCDDWKQFEAFEDWAMNNGYEDGLSIDRIDVNGNYEPGNCKWSTNLEQSRNKRNSVYIPINGESRTIGEWAEISGLSYKTIQRRLRTGCKEEDLLAPIGEHWQHVEINGIIKPLSVWAKEAGLQYTTVQRRYKRGVRGEDLLKKRRLDKKAHIQLTFDLDS</sequence>
<comment type="caution">
    <text evidence="1">The sequence shown here is derived from an EMBL/GenBank/DDBJ whole genome shotgun (WGS) entry which is preliminary data.</text>
</comment>
<evidence type="ECO:0000313" key="1">
    <source>
        <dbReference type="EMBL" id="KYD08260.1"/>
    </source>
</evidence>
<dbReference type="EMBL" id="LQYN01000033">
    <property type="protein sequence ID" value="KYD08260.1"/>
    <property type="molecule type" value="Genomic_DNA"/>
</dbReference>
<keyword evidence="2" id="KW-1185">Reference proteome</keyword>
<reference evidence="1 2" key="1">
    <citation type="submission" date="2016-01" db="EMBL/GenBank/DDBJ databases">
        <title>Genome Sequences of Twelve Sporeforming Bacillus Species Isolated from Foods.</title>
        <authorList>
            <person name="Berendsen E.M."/>
            <person name="Wells-Bennik M.H."/>
            <person name="Krawcyk A.O."/>
            <person name="De Jong A."/>
            <person name="Holsappel S."/>
            <person name="Eijlander R.T."/>
            <person name="Kuipers O.P."/>
        </authorList>
    </citation>
    <scope>NUCLEOTIDE SEQUENCE [LARGE SCALE GENOMIC DNA]</scope>
    <source>
        <strain evidence="1 2">B4102</strain>
    </source>
</reference>
<accession>A0A150L7N2</accession>
<dbReference type="PATRIC" id="fig|46224.3.peg.2413"/>
<gene>
    <name evidence="1" type="ORF">B4102_2833</name>
</gene>
<name>A0A150L7N2_9BACI</name>
<dbReference type="STRING" id="46224.B4102_2833"/>
<proteinExistence type="predicted"/>